<keyword evidence="2" id="KW-1185">Reference proteome</keyword>
<evidence type="ECO:0000313" key="1">
    <source>
        <dbReference type="EMBL" id="GBM57808.1"/>
    </source>
</evidence>
<gene>
    <name evidence="1" type="ORF">AVEN_262576_1</name>
</gene>
<dbReference type="InterPro" id="IPR036397">
    <property type="entry name" value="RNaseH_sf"/>
</dbReference>
<organism evidence="1 2">
    <name type="scientific">Araneus ventricosus</name>
    <name type="common">Orbweaver spider</name>
    <name type="synonym">Epeira ventricosa</name>
    <dbReference type="NCBI Taxonomy" id="182803"/>
    <lineage>
        <taxon>Eukaryota</taxon>
        <taxon>Metazoa</taxon>
        <taxon>Ecdysozoa</taxon>
        <taxon>Arthropoda</taxon>
        <taxon>Chelicerata</taxon>
        <taxon>Arachnida</taxon>
        <taxon>Araneae</taxon>
        <taxon>Araneomorphae</taxon>
        <taxon>Entelegynae</taxon>
        <taxon>Araneoidea</taxon>
        <taxon>Araneidae</taxon>
        <taxon>Araneus</taxon>
    </lineage>
</organism>
<dbReference type="AlphaFoldDB" id="A0A4Y2GZA8"/>
<proteinExistence type="predicted"/>
<reference evidence="1 2" key="1">
    <citation type="journal article" date="2019" name="Sci. Rep.">
        <title>Orb-weaving spider Araneus ventricosus genome elucidates the spidroin gene catalogue.</title>
        <authorList>
            <person name="Kono N."/>
            <person name="Nakamura H."/>
            <person name="Ohtoshi R."/>
            <person name="Moran D.A.P."/>
            <person name="Shinohara A."/>
            <person name="Yoshida Y."/>
            <person name="Fujiwara M."/>
            <person name="Mori M."/>
            <person name="Tomita M."/>
            <person name="Arakawa K."/>
        </authorList>
    </citation>
    <scope>NUCLEOTIDE SEQUENCE [LARGE SCALE GENOMIC DNA]</scope>
</reference>
<dbReference type="GO" id="GO:0003676">
    <property type="term" value="F:nucleic acid binding"/>
    <property type="evidence" value="ECO:0007669"/>
    <property type="project" value="InterPro"/>
</dbReference>
<protein>
    <submittedName>
        <fullName evidence="1">Uncharacterized protein</fullName>
    </submittedName>
</protein>
<name>A0A4Y2GZA8_ARAVE</name>
<accession>A0A4Y2GZA8</accession>
<dbReference type="Gene3D" id="3.30.420.10">
    <property type="entry name" value="Ribonuclease H-like superfamily/Ribonuclease H"/>
    <property type="match status" value="1"/>
</dbReference>
<evidence type="ECO:0000313" key="2">
    <source>
        <dbReference type="Proteomes" id="UP000499080"/>
    </source>
</evidence>
<dbReference type="Proteomes" id="UP000499080">
    <property type="component" value="Unassembled WGS sequence"/>
</dbReference>
<dbReference type="EMBL" id="BGPR01001607">
    <property type="protein sequence ID" value="GBM57808.1"/>
    <property type="molecule type" value="Genomic_DNA"/>
</dbReference>
<sequence length="91" mass="10380">MLLCQEHFHMLEQMLVAGKLLHDHAPSCATMCTQQLLHGPAGRWFDHPTCSPNLALINYHLFQHLKRFPVKHHFPSDGVVWMGWLVLLSGG</sequence>
<comment type="caution">
    <text evidence="1">The sequence shown here is derived from an EMBL/GenBank/DDBJ whole genome shotgun (WGS) entry which is preliminary data.</text>
</comment>